<dbReference type="eggNOG" id="COG1357">
    <property type="taxonomic scope" value="Bacteria"/>
</dbReference>
<gene>
    <name evidence="1" type="ordered locus">Dtox_1328</name>
</gene>
<dbReference type="Proteomes" id="UP000002217">
    <property type="component" value="Chromosome"/>
</dbReference>
<dbReference type="KEGG" id="dae:Dtox_1328"/>
<dbReference type="STRING" id="485916.Dtox_1328"/>
<dbReference type="OrthoDB" id="2989145at2"/>
<sequence length="929" mass="101015">MNFIGKWNFSTPDNAFIGIDSGGKLIIYPKPVDGMLNFNAYGSNSKFMLQSAVLSGTGAGKYVEGAGDNYQASLEREGAVYNFALEDAGNDKIRIVDFGINGQGTDVYYLNVSGQTLGRVKKDSNPPSTTLFTQTVVTNGLDFIQKWGGEGADFTWVYFGGVQFSSGVRFSNATLSYCNFEAAVLLNARFQTTQLDHTNFKKAALTGANLNNACLNNSDLTGAFLSNAVMNQIKCREAVLEEANLSGTSLNDADFTSARLRKADFTKAIVNGVNLTDTDLREVKMSNPKDPGQWTIYMKNAVISSKTNFAGAQMQYLNLTGQNLDNVVFAHTDLTGSAMDNTRLNHADLSYANLSNVSITGNIPMHGANLSNSVLSSTNLTGAQMGSLSVLFRITDQTGVAGFKKALQNSDTVTVKKIFADNGVPLEGDIVINSSQYAPERVWEVRTATKTYTVRLEIINNAEAMVVYETVTAAIIENAYMMNAVLTSANLYNVRASGIQLFGPKAKLDGNAILEKAQFDASNLSGLNLKQALLYGINLNYSNLVGAQLQGAKLGLDSDGGQATLKNSNLQGADFSDASLDYAMFTDAAVSVGSDDGMGRPDGVWLFSAPSDQTEVCLQELENSKKLFNMPIEMEQNLQPGKVSPELRDAFAQHDVELSADALVCGQEIGFQWQITDGNEQYLIYEGCDQQKYTPALIVDVISTSESFPIPLSLKSDLKNGPVSNLIKVAFETYGSINLTDRAWLTVQPISVVWQVVDSNINYTLWRGLDMSCSLALFARPSLSNVTALFGSRSVVLSQRAQVTANGTGKYMLDNDSNNPYNPLNGYIRFNVIKNGNVLDVYGYAVRILATGADNQQEYKNIICEVTKLSENELTDQTVCPNSAFTRTNKANMLPFRQWMRARVLPRPPVCIPSLDGTYYCPNSVEGGM</sequence>
<evidence type="ECO:0000313" key="1">
    <source>
        <dbReference type="EMBL" id="ACV62208.1"/>
    </source>
</evidence>
<dbReference type="PANTHER" id="PTHR14136:SF17">
    <property type="entry name" value="BTB_POZ DOMAIN-CONTAINING PROTEIN KCTD9"/>
    <property type="match status" value="1"/>
</dbReference>
<dbReference type="RefSeq" id="WP_015756923.1">
    <property type="nucleotide sequence ID" value="NC_013216.1"/>
</dbReference>
<dbReference type="EMBL" id="CP001720">
    <property type="protein sequence ID" value="ACV62208.1"/>
    <property type="molecule type" value="Genomic_DNA"/>
</dbReference>
<dbReference type="InterPro" id="IPR051082">
    <property type="entry name" value="Pentapeptide-BTB/POZ_domain"/>
</dbReference>
<accession>C8W6B9</accession>
<dbReference type="Gene3D" id="2.160.20.80">
    <property type="entry name" value="E3 ubiquitin-protein ligase SopA"/>
    <property type="match status" value="3"/>
</dbReference>
<dbReference type="SUPFAM" id="SSF141571">
    <property type="entry name" value="Pentapeptide repeat-like"/>
    <property type="match status" value="3"/>
</dbReference>
<evidence type="ECO:0000313" key="2">
    <source>
        <dbReference type="Proteomes" id="UP000002217"/>
    </source>
</evidence>
<keyword evidence="2" id="KW-1185">Reference proteome</keyword>
<protein>
    <submittedName>
        <fullName evidence="1">Pentapeptide repeat protein</fullName>
    </submittedName>
</protein>
<dbReference type="PANTHER" id="PTHR14136">
    <property type="entry name" value="BTB_POZ DOMAIN-CONTAINING PROTEIN KCTD9"/>
    <property type="match status" value="1"/>
</dbReference>
<dbReference type="InterPro" id="IPR001646">
    <property type="entry name" value="5peptide_repeat"/>
</dbReference>
<proteinExistence type="predicted"/>
<dbReference type="HOGENOM" id="CLU_314682_0_0_9"/>
<dbReference type="AlphaFoldDB" id="C8W6B9"/>
<reference evidence="1 2" key="1">
    <citation type="journal article" date="2009" name="Stand. Genomic Sci.">
        <title>Complete genome sequence of Desulfotomaculum acetoxidans type strain (5575).</title>
        <authorList>
            <person name="Spring S."/>
            <person name="Lapidus A."/>
            <person name="Schroder M."/>
            <person name="Gleim D."/>
            <person name="Sims D."/>
            <person name="Meincke L."/>
            <person name="Glavina Del Rio T."/>
            <person name="Tice H."/>
            <person name="Copeland A."/>
            <person name="Cheng J.F."/>
            <person name="Lucas S."/>
            <person name="Chen F."/>
            <person name="Nolan M."/>
            <person name="Bruce D."/>
            <person name="Goodwin L."/>
            <person name="Pitluck S."/>
            <person name="Ivanova N."/>
            <person name="Mavromatis K."/>
            <person name="Mikhailova N."/>
            <person name="Pati A."/>
            <person name="Chen A."/>
            <person name="Palaniappan K."/>
            <person name="Land M."/>
            <person name="Hauser L."/>
            <person name="Chang Y.J."/>
            <person name="Jeffries C.D."/>
            <person name="Chain P."/>
            <person name="Saunders E."/>
            <person name="Brettin T."/>
            <person name="Detter J.C."/>
            <person name="Goker M."/>
            <person name="Bristow J."/>
            <person name="Eisen J.A."/>
            <person name="Markowitz V."/>
            <person name="Hugenholtz P."/>
            <person name="Kyrpides N.C."/>
            <person name="Klenk H.P."/>
            <person name="Han C."/>
        </authorList>
    </citation>
    <scope>NUCLEOTIDE SEQUENCE [LARGE SCALE GENOMIC DNA]</scope>
    <source>
        <strain evidence="2">ATCC 49208 / DSM 771 / VKM B-1644</strain>
    </source>
</reference>
<dbReference type="Pfam" id="PF00805">
    <property type="entry name" value="Pentapeptide"/>
    <property type="match status" value="5"/>
</dbReference>
<name>C8W6B9_DESAS</name>
<organism evidence="1 2">
    <name type="scientific">Desulfofarcimen acetoxidans (strain ATCC 49208 / DSM 771 / KCTC 5769 / VKM B-1644 / 5575)</name>
    <name type="common">Desulfotomaculum acetoxidans</name>
    <dbReference type="NCBI Taxonomy" id="485916"/>
    <lineage>
        <taxon>Bacteria</taxon>
        <taxon>Bacillati</taxon>
        <taxon>Bacillota</taxon>
        <taxon>Clostridia</taxon>
        <taxon>Eubacteriales</taxon>
        <taxon>Peptococcaceae</taxon>
        <taxon>Desulfofarcimen</taxon>
    </lineage>
</organism>